<evidence type="ECO:0000256" key="2">
    <source>
        <dbReference type="ARBA" id="ARBA00022679"/>
    </source>
</evidence>
<evidence type="ECO:0000313" key="9">
    <source>
        <dbReference type="Proteomes" id="UP000199111"/>
    </source>
</evidence>
<dbReference type="PANTHER" id="PTHR43671:SF13">
    <property type="entry name" value="SERINE_THREONINE-PROTEIN KINASE NEK2"/>
    <property type="match status" value="1"/>
</dbReference>
<keyword evidence="5" id="KW-0067">ATP-binding</keyword>
<dbReference type="InterPro" id="IPR050660">
    <property type="entry name" value="NEK_Ser/Thr_kinase"/>
</dbReference>
<dbReference type="Gene3D" id="3.30.200.20">
    <property type="entry name" value="Phosphorylase Kinase, domain 1"/>
    <property type="match status" value="1"/>
</dbReference>
<dbReference type="PROSITE" id="PS50011">
    <property type="entry name" value="PROTEIN_KINASE_DOM"/>
    <property type="match status" value="1"/>
</dbReference>
<reference evidence="9" key="1">
    <citation type="submission" date="2016-10" db="EMBL/GenBank/DDBJ databases">
        <authorList>
            <person name="Varghese N."/>
            <person name="Submissions S."/>
        </authorList>
    </citation>
    <scope>NUCLEOTIDE SEQUENCE [LARGE SCALE GENOMIC DNA]</scope>
    <source>
        <strain evidence="9">CGMCC 4.2126</strain>
    </source>
</reference>
<feature type="region of interest" description="Disordered" evidence="6">
    <location>
        <begin position="276"/>
        <end position="304"/>
    </location>
</feature>
<dbReference type="GO" id="GO:0005524">
    <property type="term" value="F:ATP binding"/>
    <property type="evidence" value="ECO:0007669"/>
    <property type="project" value="UniProtKB-KW"/>
</dbReference>
<dbReference type="EC" id="2.7.11.1" evidence="1"/>
<dbReference type="EMBL" id="FOQY01000019">
    <property type="protein sequence ID" value="SFK21076.1"/>
    <property type="molecule type" value="Genomic_DNA"/>
</dbReference>
<dbReference type="SUPFAM" id="SSF56112">
    <property type="entry name" value="Protein kinase-like (PK-like)"/>
    <property type="match status" value="1"/>
</dbReference>
<dbReference type="CDD" id="cd14014">
    <property type="entry name" value="STKc_PknB_like"/>
    <property type="match status" value="1"/>
</dbReference>
<evidence type="ECO:0000256" key="6">
    <source>
        <dbReference type="SAM" id="MobiDB-lite"/>
    </source>
</evidence>
<keyword evidence="2" id="KW-0808">Transferase</keyword>
<feature type="domain" description="Protein kinase" evidence="7">
    <location>
        <begin position="18"/>
        <end position="266"/>
    </location>
</feature>
<gene>
    <name evidence="8" type="ORF">SAMN05216275_119147</name>
</gene>
<feature type="region of interest" description="Disordered" evidence="6">
    <location>
        <begin position="328"/>
        <end position="455"/>
    </location>
</feature>
<keyword evidence="9" id="KW-1185">Reference proteome</keyword>
<evidence type="ECO:0000259" key="7">
    <source>
        <dbReference type="PROSITE" id="PS50011"/>
    </source>
</evidence>
<dbReference type="InterPro" id="IPR008271">
    <property type="entry name" value="Ser/Thr_kinase_AS"/>
</dbReference>
<protein>
    <recommendedName>
        <fullName evidence="1">non-specific serine/threonine protein kinase</fullName>
        <ecNumber evidence="1">2.7.11.1</ecNumber>
    </recommendedName>
</protein>
<keyword evidence="3" id="KW-0547">Nucleotide-binding</keyword>
<dbReference type="RefSeq" id="WP_093889526.1">
    <property type="nucleotide sequence ID" value="NZ_FOQY01000019.1"/>
</dbReference>
<dbReference type="Pfam" id="PF00069">
    <property type="entry name" value="Pkinase"/>
    <property type="match status" value="1"/>
</dbReference>
<evidence type="ECO:0000313" key="8">
    <source>
        <dbReference type="EMBL" id="SFK21076.1"/>
    </source>
</evidence>
<name>A0A1I3XQ05_9ACTN</name>
<proteinExistence type="predicted"/>
<dbReference type="InterPro" id="IPR000719">
    <property type="entry name" value="Prot_kinase_dom"/>
</dbReference>
<feature type="compositionally biased region" description="Basic and acidic residues" evidence="6">
    <location>
        <begin position="420"/>
        <end position="434"/>
    </location>
</feature>
<evidence type="ECO:0000256" key="4">
    <source>
        <dbReference type="ARBA" id="ARBA00022777"/>
    </source>
</evidence>
<dbReference type="PANTHER" id="PTHR43671">
    <property type="entry name" value="SERINE/THREONINE-PROTEIN KINASE NEK"/>
    <property type="match status" value="1"/>
</dbReference>
<feature type="compositionally biased region" description="Low complexity" evidence="6">
    <location>
        <begin position="278"/>
        <end position="303"/>
    </location>
</feature>
<dbReference type="AlphaFoldDB" id="A0A1I3XQ05"/>
<accession>A0A1I3XQ05</accession>
<evidence type="ECO:0000256" key="5">
    <source>
        <dbReference type="ARBA" id="ARBA00022840"/>
    </source>
</evidence>
<evidence type="ECO:0000256" key="1">
    <source>
        <dbReference type="ARBA" id="ARBA00012513"/>
    </source>
</evidence>
<dbReference type="SMART" id="SM00220">
    <property type="entry name" value="S_TKc"/>
    <property type="match status" value="1"/>
</dbReference>
<keyword evidence="4 8" id="KW-0418">Kinase</keyword>
<dbReference type="Proteomes" id="UP000199111">
    <property type="component" value="Unassembled WGS sequence"/>
</dbReference>
<dbReference type="GeneID" id="96300865"/>
<dbReference type="GO" id="GO:0004674">
    <property type="term" value="F:protein serine/threonine kinase activity"/>
    <property type="evidence" value="ECO:0007669"/>
    <property type="project" value="UniProtKB-KW"/>
</dbReference>
<dbReference type="InterPro" id="IPR011009">
    <property type="entry name" value="Kinase-like_dom_sf"/>
</dbReference>
<organism evidence="8 9">
    <name type="scientific">Streptosporangium canum</name>
    <dbReference type="NCBI Taxonomy" id="324952"/>
    <lineage>
        <taxon>Bacteria</taxon>
        <taxon>Bacillati</taxon>
        <taxon>Actinomycetota</taxon>
        <taxon>Actinomycetes</taxon>
        <taxon>Streptosporangiales</taxon>
        <taxon>Streptosporangiaceae</taxon>
        <taxon>Streptosporangium</taxon>
    </lineage>
</organism>
<evidence type="ECO:0000256" key="3">
    <source>
        <dbReference type="ARBA" id="ARBA00022741"/>
    </source>
</evidence>
<keyword evidence="8" id="KW-0723">Serine/threonine-protein kinase</keyword>
<dbReference type="PROSITE" id="PS00108">
    <property type="entry name" value="PROTEIN_KINASE_ST"/>
    <property type="match status" value="1"/>
</dbReference>
<dbReference type="Gene3D" id="1.10.510.10">
    <property type="entry name" value="Transferase(Phosphotransferase) domain 1"/>
    <property type="match status" value="1"/>
</dbReference>
<sequence>MRTPNPLTSVDPRQIDRYRLIGRLGAGGQGVVYLGEDPAGTAVAIKVLHAMATADPELQARFAAELAAVQRVGPLCAARILDADLEAPRPYIVSEYVDGPSLRAAVAERGPLDADAVHRLATNTATALAAIHGAGIVHRDLKPDNVLLGPDGPRLIDFGVARTVGMTMTGSGQMLGTPMYMAPEIFKGERAGPAADVFAWGAVLVYAATGRAAFEAAEPAAAMHRVLALEPDLSGLPSRLGPLVARALAKDPSRRPAAIELLHALIGATGPLPAVPLPSAGPSGTASPPGASGATMPPASRGGAARRRRAVSVVAALALAAGGIALGLSRWAGSDPGTDRARPPLSMAVTAGSSASPRQDSPEEVSSSPVPKKHRPPAPATEPASRTTGHPPSPTPAVKVSRPAQPDRTPTADPEPEVGPAREKTPEPFPREADVILSNPLGPDSRCSDPQDGPSGLQFRSCIRVTAGQVLFSVRLTNPAPKPYDAAVRVSWWSDGRNQGCLPDPGPWRVKVPARGVTVTPEGRCAAERTAQPLAYQTEVTVGSSGMADWSQRKLSPVAHVYPDYTKFTCLGKQPC</sequence>